<dbReference type="InterPro" id="IPR015876">
    <property type="entry name" value="Acyl-CoA_DS"/>
</dbReference>
<dbReference type="GO" id="GO:0004768">
    <property type="term" value="F:stearoyl-CoA 9-desaturase activity"/>
    <property type="evidence" value="ECO:0007669"/>
    <property type="project" value="UniProtKB-EC"/>
</dbReference>
<feature type="domain" description="Transposase IS204/IS1001/IS1096/IS1165 DDE" evidence="11">
    <location>
        <begin position="275"/>
        <end position="391"/>
    </location>
</feature>
<sequence length="398" mass="46170">MTTLFSGFSWHAGLVDLPWWGYLLIGFVLTHITIISVTVFLHRHQAHRALDLHPGISHFFRFWLWLTTGTVTREWVAVHRKHHAKCETPDDPHSPQTRGIRKVLWQGAELYRKEAAVADTLAQFGHATPNDWLERNLYSRFSILGVVCMLIIDYVLFGFFGVALWAIQMLWIPFWAAGVINGIGHWWGYRNYETPDASRNISWLGFLVGGEELHNNHHAFASSARFSMRRWEFDFGWGYICIMQWLGLARVKKLAPSPRIVPGKERVDMETVRAVIVARFHVMSDYARQVLWPVLRKDCRDGECRRGLRRMRKLLVRDPDTMDARSRSLLEGVLQRFADLRIAYQYRERLQQIWSRSAASHDVLLKALQDWCQQAEATGVSALQEFALRLKGYSLQAA</sequence>
<dbReference type="GO" id="GO:0006631">
    <property type="term" value="P:fatty acid metabolic process"/>
    <property type="evidence" value="ECO:0007669"/>
    <property type="project" value="UniProtKB-KW"/>
</dbReference>
<gene>
    <name evidence="12" type="ORF">MNBD_GAMMA15-1419</name>
</gene>
<keyword evidence="4 9" id="KW-1133">Transmembrane helix</keyword>
<dbReference type="Pfam" id="PF01610">
    <property type="entry name" value="DDE_Tnp_ISL3"/>
    <property type="match status" value="1"/>
</dbReference>
<dbReference type="PANTHER" id="PTHR11351">
    <property type="entry name" value="ACYL-COA DESATURASE"/>
    <property type="match status" value="1"/>
</dbReference>
<keyword evidence="8 9" id="KW-0472">Membrane</keyword>
<evidence type="ECO:0000259" key="10">
    <source>
        <dbReference type="Pfam" id="PF00487"/>
    </source>
</evidence>
<dbReference type="InterPro" id="IPR002560">
    <property type="entry name" value="Transposase_DDE"/>
</dbReference>
<accession>A0A3B0YXK3</accession>
<dbReference type="PANTHER" id="PTHR11351:SF33">
    <property type="entry name" value="DELTA-9 FATTY ACID DESATURASE, DESA"/>
    <property type="match status" value="1"/>
</dbReference>
<evidence type="ECO:0000256" key="4">
    <source>
        <dbReference type="ARBA" id="ARBA00022989"/>
    </source>
</evidence>
<dbReference type="AlphaFoldDB" id="A0A3B0YXK3"/>
<evidence type="ECO:0000259" key="11">
    <source>
        <dbReference type="Pfam" id="PF01610"/>
    </source>
</evidence>
<evidence type="ECO:0000256" key="7">
    <source>
        <dbReference type="ARBA" id="ARBA00023098"/>
    </source>
</evidence>
<evidence type="ECO:0000256" key="9">
    <source>
        <dbReference type="SAM" id="Phobius"/>
    </source>
</evidence>
<evidence type="ECO:0000256" key="2">
    <source>
        <dbReference type="ARBA" id="ARBA00022692"/>
    </source>
</evidence>
<dbReference type="Pfam" id="PF00487">
    <property type="entry name" value="FA_desaturase"/>
    <property type="match status" value="1"/>
</dbReference>
<keyword evidence="6" id="KW-0408">Iron</keyword>
<comment type="subcellular location">
    <subcellularLocation>
        <location evidence="1">Membrane</location>
        <topology evidence="1">Multi-pass membrane protein</topology>
    </subcellularLocation>
</comment>
<dbReference type="EMBL" id="UOFN01000124">
    <property type="protein sequence ID" value="VAW80117.1"/>
    <property type="molecule type" value="Genomic_DNA"/>
</dbReference>
<protein>
    <submittedName>
        <fullName evidence="12">Fatty acid desaturase Delta-9 fatty acid desaturase</fullName>
        <ecNumber evidence="12">1.14.19.1</ecNumber>
    </submittedName>
</protein>
<organism evidence="12">
    <name type="scientific">hydrothermal vent metagenome</name>
    <dbReference type="NCBI Taxonomy" id="652676"/>
    <lineage>
        <taxon>unclassified sequences</taxon>
        <taxon>metagenomes</taxon>
        <taxon>ecological metagenomes</taxon>
    </lineage>
</organism>
<keyword evidence="3" id="KW-0276">Fatty acid metabolism</keyword>
<evidence type="ECO:0000256" key="1">
    <source>
        <dbReference type="ARBA" id="ARBA00004141"/>
    </source>
</evidence>
<feature type="transmembrane region" description="Helical" evidence="9">
    <location>
        <begin position="143"/>
        <end position="166"/>
    </location>
</feature>
<reference evidence="12" key="1">
    <citation type="submission" date="2018-06" db="EMBL/GenBank/DDBJ databases">
        <authorList>
            <person name="Zhirakovskaya E."/>
        </authorList>
    </citation>
    <scope>NUCLEOTIDE SEQUENCE</scope>
</reference>
<evidence type="ECO:0000256" key="8">
    <source>
        <dbReference type="ARBA" id="ARBA00023136"/>
    </source>
</evidence>
<name>A0A3B0YXK3_9ZZZZ</name>
<dbReference type="CDD" id="cd03505">
    <property type="entry name" value="Delta9-FADS-like"/>
    <property type="match status" value="1"/>
</dbReference>
<evidence type="ECO:0000313" key="12">
    <source>
        <dbReference type="EMBL" id="VAW80117.1"/>
    </source>
</evidence>
<dbReference type="EC" id="1.14.19.1" evidence="12"/>
<feature type="domain" description="Fatty acid desaturase" evidence="10">
    <location>
        <begin position="18"/>
        <end position="222"/>
    </location>
</feature>
<dbReference type="GO" id="GO:0016020">
    <property type="term" value="C:membrane"/>
    <property type="evidence" value="ECO:0007669"/>
    <property type="project" value="UniProtKB-SubCell"/>
</dbReference>
<keyword evidence="7" id="KW-0443">Lipid metabolism</keyword>
<dbReference type="InterPro" id="IPR005804">
    <property type="entry name" value="FA_desaturase_dom"/>
</dbReference>
<evidence type="ECO:0000256" key="5">
    <source>
        <dbReference type="ARBA" id="ARBA00023002"/>
    </source>
</evidence>
<keyword evidence="2 9" id="KW-0812">Transmembrane</keyword>
<feature type="transmembrane region" description="Helical" evidence="9">
    <location>
        <begin position="20"/>
        <end position="41"/>
    </location>
</feature>
<keyword evidence="5 12" id="KW-0560">Oxidoreductase</keyword>
<evidence type="ECO:0000256" key="3">
    <source>
        <dbReference type="ARBA" id="ARBA00022832"/>
    </source>
</evidence>
<proteinExistence type="predicted"/>
<feature type="transmembrane region" description="Helical" evidence="9">
    <location>
        <begin position="172"/>
        <end position="189"/>
    </location>
</feature>
<evidence type="ECO:0000256" key="6">
    <source>
        <dbReference type="ARBA" id="ARBA00023004"/>
    </source>
</evidence>